<dbReference type="PANTHER" id="PTHR35871:SF1">
    <property type="entry name" value="CXC1-LIKE CYSTEINE CLUSTER ASSOCIATED WITH KDZ TRANSPOSASES DOMAIN-CONTAINING PROTEIN"/>
    <property type="match status" value="1"/>
</dbReference>
<dbReference type="Proteomes" id="UP000623467">
    <property type="component" value="Unassembled WGS sequence"/>
</dbReference>
<dbReference type="PANTHER" id="PTHR35871">
    <property type="entry name" value="EXPRESSED PROTEIN"/>
    <property type="match status" value="1"/>
</dbReference>
<evidence type="ECO:0000313" key="2">
    <source>
        <dbReference type="Proteomes" id="UP000623467"/>
    </source>
</evidence>
<name>A0A8H7DL02_9AGAR</name>
<proteinExistence type="predicted"/>
<dbReference type="OrthoDB" id="6511194at2759"/>
<gene>
    <name evidence="1" type="ORF">MSAN_00226400</name>
</gene>
<reference evidence="1" key="1">
    <citation type="submission" date="2020-05" db="EMBL/GenBank/DDBJ databases">
        <title>Mycena genomes resolve the evolution of fungal bioluminescence.</title>
        <authorList>
            <person name="Tsai I.J."/>
        </authorList>
    </citation>
    <scope>NUCLEOTIDE SEQUENCE</scope>
    <source>
        <strain evidence="1">160909Yilan</strain>
    </source>
</reference>
<accession>A0A8H7DL02</accession>
<sequence length="339" mass="39526">MQNLLRWRGVKPRRQMIPFLLIVHLWKVQVKTSCRSWKLDDSDDEEETDVDNNPVQVPLADCMDPVNLAHSGVDRVLNQLNYTHFPALRRAVAFLTIKSKDKTFDVFFRARITAMVGILNLYLDPELSYTWREASMIVAKSQGHGSYCARSIQSWLHTFLTSKKLPLHRYGQYHSSILNDEDFADSIKLYLQSVSRKEGHFKAQDLVDFVASPEMQDRLEEAGIRKRSISVWTARRWLKRLDWRYGHRKNGMYIDGHEWEDVVAYRTAFVKRWLEEYEPRMVVYDNDGKPVKNPEGYVLTGKYKGQPFRIILVTHNESTFYANASGKPLFTDSDESGPN</sequence>
<dbReference type="EMBL" id="JACAZH010000001">
    <property type="protein sequence ID" value="KAF7378025.1"/>
    <property type="molecule type" value="Genomic_DNA"/>
</dbReference>
<evidence type="ECO:0000313" key="1">
    <source>
        <dbReference type="EMBL" id="KAF7378025.1"/>
    </source>
</evidence>
<keyword evidence="2" id="KW-1185">Reference proteome</keyword>
<comment type="caution">
    <text evidence="1">The sequence shown here is derived from an EMBL/GenBank/DDBJ whole genome shotgun (WGS) entry which is preliminary data.</text>
</comment>
<organism evidence="1 2">
    <name type="scientific">Mycena sanguinolenta</name>
    <dbReference type="NCBI Taxonomy" id="230812"/>
    <lineage>
        <taxon>Eukaryota</taxon>
        <taxon>Fungi</taxon>
        <taxon>Dikarya</taxon>
        <taxon>Basidiomycota</taxon>
        <taxon>Agaricomycotina</taxon>
        <taxon>Agaricomycetes</taxon>
        <taxon>Agaricomycetidae</taxon>
        <taxon>Agaricales</taxon>
        <taxon>Marasmiineae</taxon>
        <taxon>Mycenaceae</taxon>
        <taxon>Mycena</taxon>
    </lineage>
</organism>
<dbReference type="AlphaFoldDB" id="A0A8H7DL02"/>
<protein>
    <submittedName>
        <fullName evidence="1">Uncharacterized protein</fullName>
    </submittedName>
</protein>